<dbReference type="GO" id="GO:0046872">
    <property type="term" value="F:metal ion binding"/>
    <property type="evidence" value="ECO:0007669"/>
    <property type="project" value="UniProtKB-KW"/>
</dbReference>
<reference evidence="3 4" key="1">
    <citation type="submission" date="2018-08" db="EMBL/GenBank/DDBJ databases">
        <title>Genomic Encyclopedia of Type Strains, Phase IV (KMG-IV): sequencing the most valuable type-strain genomes for metagenomic binning, comparative biology and taxonomic classification.</title>
        <authorList>
            <person name="Goeker M."/>
        </authorList>
    </citation>
    <scope>NUCLEOTIDE SEQUENCE [LARGE SCALE GENOMIC DNA]</scope>
    <source>
        <strain evidence="3 4">DSM 23923</strain>
    </source>
</reference>
<dbReference type="GO" id="GO:0004493">
    <property type="term" value="F:methylmalonyl-CoA epimerase activity"/>
    <property type="evidence" value="ECO:0007669"/>
    <property type="project" value="TreeGrafter"/>
</dbReference>
<dbReference type="SUPFAM" id="SSF54593">
    <property type="entry name" value="Glyoxalase/Bleomycin resistance protein/Dihydroxybiphenyl dioxygenase"/>
    <property type="match status" value="1"/>
</dbReference>
<dbReference type="InterPro" id="IPR029068">
    <property type="entry name" value="Glyas_Bleomycin-R_OHBP_Dase"/>
</dbReference>
<evidence type="ECO:0000313" key="3">
    <source>
        <dbReference type="EMBL" id="REG07112.1"/>
    </source>
</evidence>
<sequence length="172" mass="19390">MASNSPLPLPFLNNGIAQIAMVVKNLEETVEQYHKLFGIDGWTFYTYGKPLVKEMSYHGQPSEHSFRVALSYFGDMRIELIQPLEGESIYEDFIAEHGYGLQHLGVLVEDMQAALEQARAAGLEMIQDGSGFGLDGDGHYAYLDTQETLGVTIELIERPKRRHEPEKVYPPE</sequence>
<accession>A0A347ZVT5</accession>
<dbReference type="AlphaFoldDB" id="A0A347ZVT5"/>
<keyword evidence="3" id="KW-0560">Oxidoreductase</keyword>
<keyword evidence="3" id="KW-0223">Dioxygenase</keyword>
<dbReference type="Proteomes" id="UP000256388">
    <property type="component" value="Unassembled WGS sequence"/>
</dbReference>
<dbReference type="OrthoDB" id="9788468at2"/>
<dbReference type="RefSeq" id="WP_116225589.1">
    <property type="nucleotide sequence ID" value="NZ_AP018437.1"/>
</dbReference>
<protein>
    <submittedName>
        <fullName evidence="3">Glyoxalase/bleomycin resistance protein/dioxygenase superfamily protein</fullName>
    </submittedName>
</protein>
<feature type="domain" description="VOC" evidence="2">
    <location>
        <begin position="15"/>
        <end position="158"/>
    </location>
</feature>
<organism evidence="3 4">
    <name type="scientific">Pelolinea submarina</name>
    <dbReference type="NCBI Taxonomy" id="913107"/>
    <lineage>
        <taxon>Bacteria</taxon>
        <taxon>Bacillati</taxon>
        <taxon>Chloroflexota</taxon>
        <taxon>Anaerolineae</taxon>
        <taxon>Anaerolineales</taxon>
        <taxon>Anaerolineaceae</taxon>
        <taxon>Pelolinea</taxon>
    </lineage>
</organism>
<dbReference type="GO" id="GO:0051213">
    <property type="term" value="F:dioxygenase activity"/>
    <property type="evidence" value="ECO:0007669"/>
    <property type="project" value="UniProtKB-KW"/>
</dbReference>
<evidence type="ECO:0000313" key="4">
    <source>
        <dbReference type="Proteomes" id="UP000256388"/>
    </source>
</evidence>
<name>A0A347ZVT5_9CHLR</name>
<dbReference type="PANTHER" id="PTHR43048">
    <property type="entry name" value="METHYLMALONYL-COA EPIMERASE"/>
    <property type="match status" value="1"/>
</dbReference>
<keyword evidence="1" id="KW-0479">Metal-binding</keyword>
<dbReference type="InterPro" id="IPR051785">
    <property type="entry name" value="MMCE/EMCE_epimerase"/>
</dbReference>
<dbReference type="InterPro" id="IPR037523">
    <property type="entry name" value="VOC_core"/>
</dbReference>
<comment type="caution">
    <text evidence="3">The sequence shown here is derived from an EMBL/GenBank/DDBJ whole genome shotgun (WGS) entry which is preliminary data.</text>
</comment>
<gene>
    <name evidence="3" type="ORF">DFR64_2316</name>
</gene>
<evidence type="ECO:0000256" key="1">
    <source>
        <dbReference type="ARBA" id="ARBA00022723"/>
    </source>
</evidence>
<proteinExistence type="predicted"/>
<keyword evidence="4" id="KW-1185">Reference proteome</keyword>
<dbReference type="EMBL" id="QUMS01000003">
    <property type="protein sequence ID" value="REG07112.1"/>
    <property type="molecule type" value="Genomic_DNA"/>
</dbReference>
<dbReference type="Gene3D" id="3.10.180.10">
    <property type="entry name" value="2,3-Dihydroxybiphenyl 1,2-Dioxygenase, domain 1"/>
    <property type="match status" value="1"/>
</dbReference>
<dbReference type="Pfam" id="PF13669">
    <property type="entry name" value="Glyoxalase_4"/>
    <property type="match status" value="1"/>
</dbReference>
<evidence type="ECO:0000259" key="2">
    <source>
        <dbReference type="PROSITE" id="PS51819"/>
    </source>
</evidence>
<dbReference type="PANTHER" id="PTHR43048:SF3">
    <property type="entry name" value="METHYLMALONYL-COA EPIMERASE, MITOCHONDRIAL"/>
    <property type="match status" value="1"/>
</dbReference>
<dbReference type="PROSITE" id="PS51819">
    <property type="entry name" value="VOC"/>
    <property type="match status" value="1"/>
</dbReference>
<dbReference type="GO" id="GO:0046491">
    <property type="term" value="P:L-methylmalonyl-CoA metabolic process"/>
    <property type="evidence" value="ECO:0007669"/>
    <property type="project" value="TreeGrafter"/>
</dbReference>